<dbReference type="PANTHER" id="PTHR14256">
    <property type="entry name" value="NADH-UBIQUINONE OXIDOREDUCTASE MLRQ SUBUNIT"/>
    <property type="match status" value="1"/>
</dbReference>
<dbReference type="PANTHER" id="PTHR14256:SF3">
    <property type="entry name" value="NORMAL MUCOSA OF ESOPHAGUS-SPECIFIC GENE 1 PROTEIN"/>
    <property type="match status" value="1"/>
</dbReference>
<accession>A0AA88L8N8</accession>
<evidence type="ECO:0000313" key="2">
    <source>
        <dbReference type="EMBL" id="KAK2716501.1"/>
    </source>
</evidence>
<dbReference type="AlphaFoldDB" id="A0AA88L8N8"/>
<keyword evidence="3" id="KW-1185">Reference proteome</keyword>
<reference evidence="2" key="1">
    <citation type="submission" date="2023-07" db="EMBL/GenBank/DDBJ databases">
        <title>Chromosome-level genome assembly of Artemia franciscana.</title>
        <authorList>
            <person name="Jo E."/>
        </authorList>
    </citation>
    <scope>NUCLEOTIDE SEQUENCE</scope>
    <source>
        <tissue evidence="2">Whole body</tissue>
    </source>
</reference>
<sequence length="114" mass="12797">MSADQPVKEFVGGQVSAAKQMSRPINVGRVGTELYPLIFFVGITVVGAAAFAISSLFRKNDVVIKHHATIPPWERMDLEHPKPGKFLTFNQRYDQVKPEIAKLIKEMNEADMKK</sequence>
<organism evidence="2 3">
    <name type="scientific">Artemia franciscana</name>
    <name type="common">Brine shrimp</name>
    <name type="synonym">Artemia sanfranciscana</name>
    <dbReference type="NCBI Taxonomy" id="6661"/>
    <lineage>
        <taxon>Eukaryota</taxon>
        <taxon>Metazoa</taxon>
        <taxon>Ecdysozoa</taxon>
        <taxon>Arthropoda</taxon>
        <taxon>Crustacea</taxon>
        <taxon>Branchiopoda</taxon>
        <taxon>Anostraca</taxon>
        <taxon>Artemiidae</taxon>
        <taxon>Artemia</taxon>
    </lineage>
</organism>
<keyword evidence="1" id="KW-0812">Transmembrane</keyword>
<dbReference type="Pfam" id="PF06522">
    <property type="entry name" value="B12D"/>
    <property type="match status" value="1"/>
</dbReference>
<proteinExistence type="predicted"/>
<gene>
    <name evidence="2" type="ORF">QYM36_006853</name>
</gene>
<dbReference type="EMBL" id="JAVRJZ010000011">
    <property type="protein sequence ID" value="KAK2716501.1"/>
    <property type="molecule type" value="Genomic_DNA"/>
</dbReference>
<evidence type="ECO:0000313" key="3">
    <source>
        <dbReference type="Proteomes" id="UP001187531"/>
    </source>
</evidence>
<dbReference type="InterPro" id="IPR010530">
    <property type="entry name" value="B12D"/>
</dbReference>
<evidence type="ECO:0000256" key="1">
    <source>
        <dbReference type="SAM" id="Phobius"/>
    </source>
</evidence>
<name>A0AA88L8N8_ARTSF</name>
<comment type="caution">
    <text evidence="2">The sequence shown here is derived from an EMBL/GenBank/DDBJ whole genome shotgun (WGS) entry which is preliminary data.</text>
</comment>
<keyword evidence="1" id="KW-1133">Transmembrane helix</keyword>
<dbReference type="Proteomes" id="UP001187531">
    <property type="component" value="Unassembled WGS sequence"/>
</dbReference>
<feature type="transmembrane region" description="Helical" evidence="1">
    <location>
        <begin position="34"/>
        <end position="57"/>
    </location>
</feature>
<keyword evidence="1" id="KW-0472">Membrane</keyword>
<protein>
    <submittedName>
        <fullName evidence="2">Uncharacterized protein</fullName>
    </submittedName>
</protein>